<name>A0A0S4M7K1_9BURK</name>
<dbReference type="EMBL" id="LN906597">
    <property type="protein sequence ID" value="CUT18262.1"/>
    <property type="molecule type" value="Genomic_DNA"/>
</dbReference>
<dbReference type="AlphaFoldDB" id="A0A0S4M7K1"/>
<reference evidence="2" key="1">
    <citation type="submission" date="2015-11" db="EMBL/GenBank/DDBJ databases">
        <authorList>
            <person name="Seth-Smith H.M.B."/>
        </authorList>
    </citation>
    <scope>NUCLEOTIDE SEQUENCE [LARGE SCALE GENOMIC DNA]</scope>
    <source>
        <strain evidence="2">2013Ark11</strain>
    </source>
</reference>
<protein>
    <submittedName>
        <fullName evidence="1">Uncharacterized protein</fullName>
    </submittedName>
</protein>
<gene>
    <name evidence="1" type="ORF">Ark11_1464</name>
</gene>
<organism evidence="1 2">
    <name type="scientific">Candidatus Ichthyocystis hellenicum</name>
    <dbReference type="NCBI Taxonomy" id="1561003"/>
    <lineage>
        <taxon>Bacteria</taxon>
        <taxon>Pseudomonadati</taxon>
        <taxon>Pseudomonadota</taxon>
        <taxon>Betaproteobacteria</taxon>
        <taxon>Burkholderiales</taxon>
        <taxon>Candidatus Ichthyocystis</taxon>
    </lineage>
</organism>
<keyword evidence="2" id="KW-1185">Reference proteome</keyword>
<proteinExistence type="predicted"/>
<dbReference type="RefSeq" id="WP_092343633.1">
    <property type="nucleotide sequence ID" value="NZ_LN906597.1"/>
</dbReference>
<sequence>MYPCRSTNDFDVTNADEIKDIASDSSVSKVSCINQCENKDQESYNYVGFFPESGSLHDFLKLPTNDNLCQDDSCIERLLVPDVFSDTFENTKLSKSELVSATDSCNAHQSSAKKLPLAEYEASSTELIPKTEDIQDTDNGKYSDSSSVMFTERKHNVYEMSGIHVVRKELKLKSYHRNNLSYKETNANIYRDAIKKIIVDSNKSFINFVLEKTENNFKRKTIVKSSVDISKTYSNLRKYILEKLSPFIDEIMPTADILISAEMSVSDLRSACISNDVFFEKLRENCEKIVTNIICTYNDNLEHIFQSSIRFEATNDLSGMHKDVLFIPNKSIFIPKLKELIIDTISNLPNSIISEIEKFSQNDIVDSIFLNVHGIFISKSLVRNINYFFKSNKNKPISNDFDDNLNLFNVSLGKLERLVKESCIFHEKVISPNESIVKLLSKYLLSDMYGISSKFHHRLKACDENVEESDDFPENEFENEAKQTESTLAAKNSIQLERFITLKELRPRVYHRNRFIFREFTANIYEDAIKKIDVDDKGSFKNILLNELDSYITKRWFVKSSMDISLTYSNVRKYVLDKVSPYINDILKNMDVLITVGMSISDMRFNCTSNEVFFEKLREGCEKIEKDTRMITDDVLLKIIQSNISFGSDGRINISHFVRINKILSELRTLIAETVSNLPNSIIHVIKNFKQTEVVKGLFLDVHGIFVSRHLIRTLKSFFDFNKVEESFKYDVDFFNNLLIRLVEKVDEYPVLHQGKLFFPDKYTTEIISRYLLSDVYAITAKLRKKIKISDKTENSEGEEEFKESINIVNVNPSYKNNVAPMVLPQTMGAQSIEKETDLSNEKLKWDPTLITSLNIYELAISMIKIDIGNFNHSFIDKIKHSPLVKKYLEKKGKVNIDLSVTFDRIKSYILEKFYHFLKGIGEGTRLKIKLYQGMSIRELEDNYVSNEEFFSKLREFCASLTESIEGITDTTLIDLMRCFILSESRRPKRLVINKSMAIKFHEDIARILIKNISNLPEMIVSAIKLLPKSTLAREHLSPFYEMYIDNIWLLKVKSIFDCAHDKIIDDPLLSWLVDKVSTDMIDKFSTGDRTKVSKQQYKLINGHIACIKLSAYKYIKKIARDLMTARKDDISAPILIMDNDEIKTADPKTRRRILCMVELSLISVSINIYRKLCLDAYKSKIENKCLDL</sequence>
<evidence type="ECO:0000313" key="2">
    <source>
        <dbReference type="Proteomes" id="UP000198651"/>
    </source>
</evidence>
<accession>A0A0S4M7K1</accession>
<dbReference type="STRING" id="1561003.Ark11_1464"/>
<dbReference type="Proteomes" id="UP000198651">
    <property type="component" value="Chromosome I"/>
</dbReference>
<evidence type="ECO:0000313" key="1">
    <source>
        <dbReference type="EMBL" id="CUT18262.1"/>
    </source>
</evidence>